<sequence length="536" mass="61788">MNISEPFVLQEIEHSASIRTVAHAPYNFVPLNKKEALVTLLIDDIPEGNKYHYQDRNTGWIDVTINTQTPLYIRGTLSETEVLSGKESTDKPDFFSPAGTVRIPGSSLRGMIRALVEIVSFGNFNIFDDKRLYYRAVADMSNLRDEYNNVMSNVFAGTLRKKGLHYYIRSSGNFEPMHQNTVSKLLGSKFKPFSFHRIKNNQKDGFIVISGPMKRKQNEWWIDLPTGSPFQLNKKDIVDYQNDKNRSEDVPDLLKLAEISDVPCFYAKWTDKDGLERTSFGHTKMFRLPYQHTIGEHVPHDNKTIDIPEAIFGNEKRFAGRVFFEDAHLVKDQTSIYLKEDYPKILSSPKPTTFQHYLVQTTNEKKYLNHYNSPAPIRGYKLYWHKSGKNWKETGEVNKKLQSPIKPIRTGTKFKGCIRFENLSNIELGALLFALDLPPGCCHKLGMGKPLGLGTIHIQSDLYLSDRKKRYQHLFAERSLELSDKKEGLIDEFDRYIRENIGANDIHNLWEHARMKELSTLLNVQTGIHLEEKILI</sequence>
<dbReference type="InterPro" id="IPR052216">
    <property type="entry name" value="CRISPR_Csm3_endoribonuclease"/>
</dbReference>
<name>A0A1V1NWH5_9BACT</name>
<dbReference type="Proteomes" id="UP000189670">
    <property type="component" value="Unassembled WGS sequence"/>
</dbReference>
<dbReference type="Pfam" id="PF03787">
    <property type="entry name" value="RAMPs"/>
    <property type="match status" value="2"/>
</dbReference>
<evidence type="ECO:0000313" key="3">
    <source>
        <dbReference type="EMBL" id="ETR66911.1"/>
    </source>
</evidence>
<protein>
    <recommendedName>
        <fullName evidence="2">CRISPR type III-associated protein domain-containing protein</fullName>
    </recommendedName>
</protein>
<proteinExistence type="predicted"/>
<dbReference type="PANTHER" id="PTHR35579:SF3">
    <property type="entry name" value="CRISPR SYSTEM CMS ENDORIBONUCLEASE CSM3"/>
    <property type="match status" value="1"/>
</dbReference>
<feature type="domain" description="CRISPR type III-associated protein" evidence="2">
    <location>
        <begin position="301"/>
        <end position="456"/>
    </location>
</feature>
<evidence type="ECO:0000259" key="2">
    <source>
        <dbReference type="Pfam" id="PF03787"/>
    </source>
</evidence>
<dbReference type="EMBL" id="ATBP01001669">
    <property type="protein sequence ID" value="ETR66911.1"/>
    <property type="molecule type" value="Genomic_DNA"/>
</dbReference>
<organism evidence="3 4">
    <name type="scientific">Candidatus Magnetoglobus multicellularis str. Araruama</name>
    <dbReference type="NCBI Taxonomy" id="890399"/>
    <lineage>
        <taxon>Bacteria</taxon>
        <taxon>Pseudomonadati</taxon>
        <taxon>Thermodesulfobacteriota</taxon>
        <taxon>Desulfobacteria</taxon>
        <taxon>Desulfobacterales</taxon>
        <taxon>Desulfobacteraceae</taxon>
        <taxon>Candidatus Magnetoglobus</taxon>
    </lineage>
</organism>
<dbReference type="AlphaFoldDB" id="A0A1V1NWH5"/>
<reference evidence="4" key="1">
    <citation type="submission" date="2012-11" db="EMBL/GenBank/DDBJ databases">
        <authorList>
            <person name="Lucero-Rivera Y.E."/>
            <person name="Tovar-Ramirez D."/>
        </authorList>
    </citation>
    <scope>NUCLEOTIDE SEQUENCE [LARGE SCALE GENOMIC DNA]</scope>
    <source>
        <strain evidence="4">Araruama</strain>
    </source>
</reference>
<comment type="caution">
    <text evidence="3">The sequence shown here is derived from an EMBL/GenBank/DDBJ whole genome shotgun (WGS) entry which is preliminary data.</text>
</comment>
<feature type="domain" description="CRISPR type III-associated protein" evidence="2">
    <location>
        <begin position="64"/>
        <end position="201"/>
    </location>
</feature>
<evidence type="ECO:0000313" key="4">
    <source>
        <dbReference type="Proteomes" id="UP000189670"/>
    </source>
</evidence>
<keyword evidence="1" id="KW-0051">Antiviral defense</keyword>
<dbReference type="InterPro" id="IPR023825">
    <property type="entry name" value="CRISPR-assoc_RAMP_BGP1436"/>
</dbReference>
<dbReference type="GO" id="GO:0051607">
    <property type="term" value="P:defense response to virus"/>
    <property type="evidence" value="ECO:0007669"/>
    <property type="project" value="UniProtKB-KW"/>
</dbReference>
<accession>A0A1V1NWH5</accession>
<dbReference type="PANTHER" id="PTHR35579">
    <property type="entry name" value="CRISPR SYSTEM CMS ENDORIBONUCLEASE CSM3"/>
    <property type="match status" value="1"/>
</dbReference>
<dbReference type="InterPro" id="IPR005537">
    <property type="entry name" value="RAMP_III_fam"/>
</dbReference>
<gene>
    <name evidence="3" type="ORF">OMM_05420</name>
</gene>
<evidence type="ECO:0000256" key="1">
    <source>
        <dbReference type="ARBA" id="ARBA00023118"/>
    </source>
</evidence>
<dbReference type="NCBIfam" id="TIGR03986">
    <property type="entry name" value="TIGR03986 family CRISPR-associated RAMP protein"/>
    <property type="match status" value="1"/>
</dbReference>